<reference evidence="3" key="1">
    <citation type="submission" date="2021-01" db="EMBL/GenBank/DDBJ databases">
        <authorList>
            <person name="Corre E."/>
            <person name="Pelletier E."/>
            <person name="Niang G."/>
            <person name="Scheremetjew M."/>
            <person name="Finn R."/>
            <person name="Kale V."/>
            <person name="Holt S."/>
            <person name="Cochrane G."/>
            <person name="Meng A."/>
            <person name="Brown T."/>
            <person name="Cohen L."/>
        </authorList>
    </citation>
    <scope>NUCLEOTIDE SEQUENCE</scope>
    <source>
        <strain evidence="3">B650</strain>
    </source>
</reference>
<evidence type="ECO:0000313" key="3">
    <source>
        <dbReference type="EMBL" id="CAD9600009.1"/>
    </source>
</evidence>
<protein>
    <submittedName>
        <fullName evidence="3">Uncharacterized protein</fullName>
    </submittedName>
</protein>
<feature type="region of interest" description="Disordered" evidence="1">
    <location>
        <begin position="529"/>
        <end position="631"/>
    </location>
</feature>
<feature type="compositionally biased region" description="Pro residues" evidence="1">
    <location>
        <begin position="383"/>
        <end position="393"/>
    </location>
</feature>
<feature type="chain" id="PRO_5031530026" evidence="2">
    <location>
        <begin position="20"/>
        <end position="843"/>
    </location>
</feature>
<dbReference type="EMBL" id="HBGY01026438">
    <property type="protein sequence ID" value="CAD9600009.1"/>
    <property type="molecule type" value="Transcribed_RNA"/>
</dbReference>
<sequence>MKFRNLSVLLALIVTSADAFSVPSSGKYTNVGGVAQFGASRNRVTALRESKNDEKEDVTNTNEKREDASSSSSIADEKLKSDIEMALKKAENALNIVDDSESSVKEDAAKPDLLEKVSQEVVTDAAEVKKVAVPPPKPPKPPVVKDEKTKQIESEALLAAVGGASIGLISGLAVTLALGDVYKDVEIEYVEVIPPAVLTVLLAGLSYTISTGGEDGVNGFVRKNLANIPRGAKDSVTSLVTGITSKIVNAIKAIPTKVNSFVQNKVDQTTAEVQAIPGKIKKTVETKIEETVDEIERIPDKVKVSVERTAKATAEAVDEKINETVEEIKAAPGKVADGTVKFVEQTIDETEKAITKTVDDVVSAPKKFVEEITGTKQEKEKLPTPPKVPPPPEKLQASTTVSPPKLPDTPPPKVDKPPQKIPSFKVPEVPKVEMPKLEVPKVELPKVELPKVELPKVDVPKVPQIQKPPPQQAKVEPPPPKAEKGLDISPPKLPSIQLPEIKPPKLELQNSDNFVFSETSLKDFVGEVVSEDKSELSAREAEAARKAEEKRIEDERRAEAQRVEAERKAEEKRAAAEARKEAQEQARAEQAARRAEAAEAKAAAAAEAQAKREAAAKASQAEQTVKAASPGATISLFGFGQKSESAVEVPSKPAPKARPAPRGVPTILKWRENRDGSISGFISGSPAFDDGDAITTSPIAKGEIVGGNVVQTGSGSRYYLDASSSASGSSSGGGFSLFGRGKENSSPSVKVVPAKKAVPVQKPSRSISLKAAPPKAKVTKRAPPGVPSMVNWRKNRDGSVTGFISGSPAFEEGERITTSPIANGDISAGEVVQTGSGSRYFLV</sequence>
<proteinExistence type="predicted"/>
<feature type="region of interest" description="Disordered" evidence="1">
    <location>
        <begin position="455"/>
        <end position="498"/>
    </location>
</feature>
<feature type="region of interest" description="Disordered" evidence="1">
    <location>
        <begin position="643"/>
        <end position="670"/>
    </location>
</feature>
<feature type="region of interest" description="Disordered" evidence="1">
    <location>
        <begin position="372"/>
        <end position="432"/>
    </location>
</feature>
<evidence type="ECO:0000256" key="1">
    <source>
        <dbReference type="SAM" id="MobiDB-lite"/>
    </source>
</evidence>
<organism evidence="3">
    <name type="scientific">Leptocylindrus danicus</name>
    <dbReference type="NCBI Taxonomy" id="163516"/>
    <lineage>
        <taxon>Eukaryota</taxon>
        <taxon>Sar</taxon>
        <taxon>Stramenopiles</taxon>
        <taxon>Ochrophyta</taxon>
        <taxon>Bacillariophyta</taxon>
        <taxon>Coscinodiscophyceae</taxon>
        <taxon>Chaetocerotophycidae</taxon>
        <taxon>Leptocylindrales</taxon>
        <taxon>Leptocylindraceae</taxon>
        <taxon>Leptocylindrus</taxon>
    </lineage>
</organism>
<feature type="compositionally biased region" description="Pro residues" evidence="1">
    <location>
        <begin position="466"/>
        <end position="480"/>
    </location>
</feature>
<keyword evidence="2" id="KW-0732">Signal</keyword>
<feature type="signal peptide" evidence="2">
    <location>
        <begin position="1"/>
        <end position="19"/>
    </location>
</feature>
<feature type="region of interest" description="Disordered" evidence="1">
    <location>
        <begin position="46"/>
        <end position="75"/>
    </location>
</feature>
<dbReference type="PANTHER" id="PTHR48125:SF10">
    <property type="entry name" value="OS12G0136300 PROTEIN"/>
    <property type="match status" value="1"/>
</dbReference>
<feature type="compositionally biased region" description="Basic and acidic residues" evidence="1">
    <location>
        <begin position="529"/>
        <end position="599"/>
    </location>
</feature>
<gene>
    <name evidence="3" type="ORF">LDAN0321_LOCUS16357</name>
</gene>
<dbReference type="AlphaFoldDB" id="A0A7S2LAW3"/>
<accession>A0A7S2LAW3</accession>
<dbReference type="PANTHER" id="PTHR48125">
    <property type="entry name" value="LP07818P1"/>
    <property type="match status" value="1"/>
</dbReference>
<feature type="region of interest" description="Disordered" evidence="1">
    <location>
        <begin position="764"/>
        <end position="787"/>
    </location>
</feature>
<name>A0A7S2LAW3_9STRA</name>
<feature type="compositionally biased region" description="Basic and acidic residues" evidence="1">
    <location>
        <begin position="46"/>
        <end position="68"/>
    </location>
</feature>
<evidence type="ECO:0000256" key="2">
    <source>
        <dbReference type="SAM" id="SignalP"/>
    </source>
</evidence>